<keyword evidence="1" id="KW-0812">Transmembrane</keyword>
<keyword evidence="1" id="KW-1133">Transmembrane helix</keyword>
<keyword evidence="3" id="KW-1185">Reference proteome</keyword>
<dbReference type="Proteomes" id="UP000663181">
    <property type="component" value="Chromosome"/>
</dbReference>
<accession>A0ABX7GWJ0</accession>
<reference evidence="2 3" key="1">
    <citation type="submission" date="2020-10" db="EMBL/GenBank/DDBJ databases">
        <title>Phylogeny of dyella-like bacteria.</title>
        <authorList>
            <person name="Fu J."/>
        </authorList>
    </citation>
    <scope>NUCLEOTIDE SEQUENCE [LARGE SCALE GENOMIC DNA]</scope>
    <source>
        <strain evidence="2 3">DHOB09</strain>
    </source>
</reference>
<feature type="transmembrane region" description="Helical" evidence="1">
    <location>
        <begin position="39"/>
        <end position="62"/>
    </location>
</feature>
<keyword evidence="1" id="KW-0472">Membrane</keyword>
<evidence type="ECO:0000313" key="2">
    <source>
        <dbReference type="EMBL" id="QRN54318.1"/>
    </source>
</evidence>
<proteinExistence type="predicted"/>
<protein>
    <submittedName>
        <fullName evidence="2">Uncharacterized protein</fullName>
    </submittedName>
</protein>
<evidence type="ECO:0000256" key="1">
    <source>
        <dbReference type="SAM" id="Phobius"/>
    </source>
</evidence>
<evidence type="ECO:0000313" key="3">
    <source>
        <dbReference type="Proteomes" id="UP000663181"/>
    </source>
</evidence>
<dbReference type="RefSeq" id="WP_188797166.1">
    <property type="nucleotide sequence ID" value="NZ_BMIZ01000001.1"/>
</dbReference>
<dbReference type="EMBL" id="CP064030">
    <property type="protein sequence ID" value="QRN54318.1"/>
    <property type="molecule type" value="Genomic_DNA"/>
</dbReference>
<sequence length="71" mass="7511">MRVIYALLAGFIASFAVFAMAIAISYVKCLVAGVSYNFSIALPIAMKGGVVIGSFIFVLALVGGPRRRPPF</sequence>
<name>A0ABX7GWJ0_9GAMM</name>
<organism evidence="2 3">
    <name type="scientific">Dyella caseinilytica</name>
    <dbReference type="NCBI Taxonomy" id="1849581"/>
    <lineage>
        <taxon>Bacteria</taxon>
        <taxon>Pseudomonadati</taxon>
        <taxon>Pseudomonadota</taxon>
        <taxon>Gammaproteobacteria</taxon>
        <taxon>Lysobacterales</taxon>
        <taxon>Rhodanobacteraceae</taxon>
        <taxon>Dyella</taxon>
    </lineage>
</organism>
<gene>
    <name evidence="2" type="ORF">ISN74_02715</name>
</gene>